<evidence type="ECO:0000313" key="3">
    <source>
        <dbReference type="Proteomes" id="UP000825935"/>
    </source>
</evidence>
<protein>
    <recommendedName>
        <fullName evidence="4">Transcriptional regulator SLK2</fullName>
    </recommendedName>
</protein>
<dbReference type="Proteomes" id="UP000825935">
    <property type="component" value="Chromosome 1"/>
</dbReference>
<feature type="compositionally biased region" description="Polar residues" evidence="1">
    <location>
        <begin position="700"/>
        <end position="763"/>
    </location>
</feature>
<evidence type="ECO:0000313" key="2">
    <source>
        <dbReference type="EMBL" id="KAH7446597.1"/>
    </source>
</evidence>
<name>A0A8T2VDM8_CERRI</name>
<dbReference type="Pfam" id="PF01803">
    <property type="entry name" value="LIM_bind"/>
    <property type="match status" value="1"/>
</dbReference>
<feature type="region of interest" description="Disordered" evidence="1">
    <location>
        <begin position="693"/>
        <end position="763"/>
    </location>
</feature>
<comment type="caution">
    <text evidence="2">The sequence shown here is derived from an EMBL/GenBank/DDBJ whole genome shotgun (WGS) entry which is preliminary data.</text>
</comment>
<keyword evidence="3" id="KW-1185">Reference proteome</keyword>
<feature type="region of interest" description="Disordered" evidence="1">
    <location>
        <begin position="168"/>
        <end position="193"/>
    </location>
</feature>
<accession>A0A8T2VDM8</accession>
<dbReference type="OMA" id="CIVINSG"/>
<evidence type="ECO:0008006" key="4">
    <source>
        <dbReference type="Google" id="ProtNLM"/>
    </source>
</evidence>
<dbReference type="EMBL" id="CM035406">
    <property type="protein sequence ID" value="KAH7446597.1"/>
    <property type="molecule type" value="Genomic_DNA"/>
</dbReference>
<dbReference type="OrthoDB" id="774557at2759"/>
<gene>
    <name evidence="2" type="ORF">KP509_01G063700</name>
</gene>
<sequence length="1023" mass="111239">MDSSHQAGSSSVTSLSVAGSVQGQTISPASLLRANNLSASNLVFSSLTSPRSSFNGEPNILGNLNNAAHGVGFPGLNTGVFNSSSGLALPGNAGPGGAPVQLNSGVVEESVGFTGLPPSTSSLSFPTSSLEATRFMANSLNRHGPGGRINLQEVQQLNSASIAQFRQDSQQLPQHQLEHQHQQHRQQQQLNNQQSLGLQQMQGLASVKLEQQLMHQQGQSLGSVKMDPQTDSSLRQQLVQGLTPVKFEQLDTTLRQQLQQHQSARALNSQSISPVKLEQDEASLQQQLQHQQAQTLQGIGPMKLDLHQQEQPLHTQITLPKLEVKSDVEMPNSLAHQSLLTSQLQKHETLQLHRQQPQQFYAQMNLLQHQRLLQHRSQIQQQQLRQHLAGASKQLMFEPGICARRLMEYMFNQRQRSQSNDIYFWRRFVAEFFSRNAKKRWCVSRYGNNGRQTTGVFPQDVWHCEICGSRPGRGFETTVEVLPRLCKIKYDSGILDELLFVDMLHEYRLSSGFMVLEYGKAIQESIFEQLRVVREGQLRIIFTPELKIHLWEFCASGHEELIPRRVLVPQVTQLAAIAQKYQNSLSQNQNVSTTASTQELHTNCQLFVTAARQLTRTLEAPTVNDLGYTKRYVRCLQISEVVNSMKDLIDFSREKRMGPIDSLLNFPRRPGMIRSAGGDVLQHQEQRIQSVSREQAMPSFASTGNSNLTGVVSTTEHPGKSSGSLPNLLPQNASTSFQNSIQVNGTSPSLNTPSNEGAISSLGSSQHAYLSSLRNFNLHSSRTGHPSSPASTLCHGAQQNSLSSAVTLLQKSSGQFLQGNLLETSNLPHQIQDPRMGYQLKNGTLHQQQVLEGVTNGKSATGSNGAVTTSGAGNLLGNANGLGMTSGPGNLPVNVNGPGSSSNMSEAIGGGVDGPVMGSAVSDSDSGNLGGVTSSFSEVLVNESFLSGNGNNIMGIGSSLSVNNAENVTTIGAMHSPSMVNDDQALGLQDPNQSFLNDYGGSDILSTLSNSTFSSLPFSWKSP</sequence>
<proteinExistence type="predicted"/>
<evidence type="ECO:0000256" key="1">
    <source>
        <dbReference type="SAM" id="MobiDB-lite"/>
    </source>
</evidence>
<reference evidence="2" key="1">
    <citation type="submission" date="2021-08" db="EMBL/GenBank/DDBJ databases">
        <title>WGS assembly of Ceratopteris richardii.</title>
        <authorList>
            <person name="Marchant D.B."/>
            <person name="Chen G."/>
            <person name="Jenkins J."/>
            <person name="Shu S."/>
            <person name="Leebens-Mack J."/>
            <person name="Grimwood J."/>
            <person name="Schmutz J."/>
            <person name="Soltis P."/>
            <person name="Soltis D."/>
            <person name="Chen Z.-H."/>
        </authorList>
    </citation>
    <scope>NUCLEOTIDE SEQUENCE</scope>
    <source>
        <strain evidence="2">Whitten #5841</strain>
        <tissue evidence="2">Leaf</tissue>
    </source>
</reference>
<organism evidence="2 3">
    <name type="scientific">Ceratopteris richardii</name>
    <name type="common">Triangle waterfern</name>
    <dbReference type="NCBI Taxonomy" id="49495"/>
    <lineage>
        <taxon>Eukaryota</taxon>
        <taxon>Viridiplantae</taxon>
        <taxon>Streptophyta</taxon>
        <taxon>Embryophyta</taxon>
        <taxon>Tracheophyta</taxon>
        <taxon>Polypodiopsida</taxon>
        <taxon>Polypodiidae</taxon>
        <taxon>Polypodiales</taxon>
        <taxon>Pteridineae</taxon>
        <taxon>Pteridaceae</taxon>
        <taxon>Parkerioideae</taxon>
        <taxon>Ceratopteris</taxon>
    </lineage>
</organism>
<dbReference type="PANTHER" id="PTHR10378">
    <property type="entry name" value="LIM DOMAIN-BINDING PROTEIN"/>
    <property type="match status" value="1"/>
</dbReference>
<dbReference type="AlphaFoldDB" id="A0A8T2VDM8"/>
<dbReference type="InterPro" id="IPR029005">
    <property type="entry name" value="LIM-bd/SEUSS"/>
</dbReference>